<evidence type="ECO:0000313" key="3">
    <source>
        <dbReference type="Proteomes" id="UP001303046"/>
    </source>
</evidence>
<keyword evidence="3" id="KW-1185">Reference proteome</keyword>
<sequence>MKGAVGTELGPSQTAAMGGVSKEDTADLVSTEDKEVTEKVLRSKRFLQMKPTSNRQKLKFGGVRSRIPSLRKELELLCSEQCFQREKPAKPAARAADL</sequence>
<gene>
    <name evidence="2" type="primary">Necator_chrII.g4271</name>
    <name evidence="2" type="ORF">RB195_016479</name>
</gene>
<protein>
    <submittedName>
        <fullName evidence="2">Uncharacterized protein</fullName>
    </submittedName>
</protein>
<dbReference type="EMBL" id="JAVFWL010000002">
    <property type="protein sequence ID" value="KAK6732120.1"/>
    <property type="molecule type" value="Genomic_DNA"/>
</dbReference>
<evidence type="ECO:0000313" key="2">
    <source>
        <dbReference type="EMBL" id="KAK6732120.1"/>
    </source>
</evidence>
<feature type="region of interest" description="Disordered" evidence="1">
    <location>
        <begin position="1"/>
        <end position="33"/>
    </location>
</feature>
<comment type="caution">
    <text evidence="2">The sequence shown here is derived from an EMBL/GenBank/DDBJ whole genome shotgun (WGS) entry which is preliminary data.</text>
</comment>
<evidence type="ECO:0000256" key="1">
    <source>
        <dbReference type="SAM" id="MobiDB-lite"/>
    </source>
</evidence>
<feature type="compositionally biased region" description="Basic and acidic residues" evidence="1">
    <location>
        <begin position="21"/>
        <end position="33"/>
    </location>
</feature>
<proteinExistence type="predicted"/>
<organism evidence="2 3">
    <name type="scientific">Necator americanus</name>
    <name type="common">Human hookworm</name>
    <dbReference type="NCBI Taxonomy" id="51031"/>
    <lineage>
        <taxon>Eukaryota</taxon>
        <taxon>Metazoa</taxon>
        <taxon>Ecdysozoa</taxon>
        <taxon>Nematoda</taxon>
        <taxon>Chromadorea</taxon>
        <taxon>Rhabditida</taxon>
        <taxon>Rhabditina</taxon>
        <taxon>Rhabditomorpha</taxon>
        <taxon>Strongyloidea</taxon>
        <taxon>Ancylostomatidae</taxon>
        <taxon>Bunostominae</taxon>
        <taxon>Necator</taxon>
    </lineage>
</organism>
<accession>A0ABR1C3V4</accession>
<reference evidence="2 3" key="1">
    <citation type="submission" date="2023-08" db="EMBL/GenBank/DDBJ databases">
        <title>A Necator americanus chromosomal reference genome.</title>
        <authorList>
            <person name="Ilik V."/>
            <person name="Petrzelkova K.J."/>
            <person name="Pardy F."/>
            <person name="Fuh T."/>
            <person name="Niatou-Singa F.S."/>
            <person name="Gouil Q."/>
            <person name="Baker L."/>
            <person name="Ritchie M.E."/>
            <person name="Jex A.R."/>
            <person name="Gazzola D."/>
            <person name="Li H."/>
            <person name="Toshio Fujiwara R."/>
            <person name="Zhan B."/>
            <person name="Aroian R.V."/>
            <person name="Pafco B."/>
            <person name="Schwarz E.M."/>
        </authorList>
    </citation>
    <scope>NUCLEOTIDE SEQUENCE [LARGE SCALE GENOMIC DNA]</scope>
    <source>
        <strain evidence="2 3">Aroian</strain>
        <tissue evidence="2">Whole animal</tissue>
    </source>
</reference>
<dbReference type="Proteomes" id="UP001303046">
    <property type="component" value="Unassembled WGS sequence"/>
</dbReference>
<name>A0ABR1C3V4_NECAM</name>